<accession>A0ABW4JE73</accession>
<dbReference type="Gene3D" id="3.30.470.20">
    <property type="entry name" value="ATP-grasp fold, B domain"/>
    <property type="match status" value="1"/>
</dbReference>
<reference evidence="2" key="1">
    <citation type="journal article" date="2019" name="Int. J. Syst. Evol. Microbiol.">
        <title>The Global Catalogue of Microorganisms (GCM) 10K type strain sequencing project: providing services to taxonomists for standard genome sequencing and annotation.</title>
        <authorList>
            <consortium name="The Broad Institute Genomics Platform"/>
            <consortium name="The Broad Institute Genome Sequencing Center for Infectious Disease"/>
            <person name="Wu L."/>
            <person name="Ma J."/>
        </authorList>
    </citation>
    <scope>NUCLEOTIDE SEQUENCE [LARGE SCALE GENOMIC DNA]</scope>
    <source>
        <strain evidence="2">CGMCC 1.12286</strain>
    </source>
</reference>
<comment type="caution">
    <text evidence="1">The sequence shown here is derived from an EMBL/GenBank/DDBJ whole genome shotgun (WGS) entry which is preliminary data.</text>
</comment>
<dbReference type="Proteomes" id="UP001597079">
    <property type="component" value="Unassembled WGS sequence"/>
</dbReference>
<dbReference type="RefSeq" id="WP_377940822.1">
    <property type="nucleotide sequence ID" value="NZ_JBHUCX010000004.1"/>
</dbReference>
<proteinExistence type="predicted"/>
<organism evidence="1 2">
    <name type="scientific">Alicyclobacillus fodiniaquatilis</name>
    <dbReference type="NCBI Taxonomy" id="1661150"/>
    <lineage>
        <taxon>Bacteria</taxon>
        <taxon>Bacillati</taxon>
        <taxon>Bacillota</taxon>
        <taxon>Bacilli</taxon>
        <taxon>Bacillales</taxon>
        <taxon>Alicyclobacillaceae</taxon>
        <taxon>Alicyclobacillus</taxon>
    </lineage>
</organism>
<gene>
    <name evidence="1" type="ORF">ACFSB2_01690</name>
</gene>
<dbReference type="EMBL" id="JBHUCX010000004">
    <property type="protein sequence ID" value="MFD1673435.1"/>
    <property type="molecule type" value="Genomic_DNA"/>
</dbReference>
<dbReference type="InterPro" id="IPR026838">
    <property type="entry name" value="YheC/D"/>
</dbReference>
<dbReference type="Pfam" id="PF14398">
    <property type="entry name" value="ATPgrasp_YheCD"/>
    <property type="match status" value="1"/>
</dbReference>
<evidence type="ECO:0000313" key="1">
    <source>
        <dbReference type="EMBL" id="MFD1673435.1"/>
    </source>
</evidence>
<evidence type="ECO:0000313" key="2">
    <source>
        <dbReference type="Proteomes" id="UP001597079"/>
    </source>
</evidence>
<name>A0ABW4JE73_9BACL</name>
<protein>
    <submittedName>
        <fullName evidence="1">YheC/YheD family protein</fullName>
    </submittedName>
</protein>
<dbReference type="SUPFAM" id="SSF56059">
    <property type="entry name" value="Glutathione synthetase ATP-binding domain-like"/>
    <property type="match status" value="1"/>
</dbReference>
<sequence>MFFVLTGSDPRALRHLRRRQKTFEWLANACSTLDLEMVLTTPERIDARGFCRGWSLDKKRPHIWRSRHCKMAGGVVYDAMYLSELKTHRGAYRKALATLRRLGIIFFNPKLPAKDELHQWLLLEYEQRKATADKKLLPSTQFDIDANVVLRRLNETQSPMWFKPVYGSGGRNMLRIEPLTNKRFAVRGERFYDRDIKAEWSEDELCRRLDRALTQRVYLLQEDIGLLQTQDGRKVDFRVTVARGSQGIWGVTALTARFGRVGHALTNFHAGGSIQSLTLQNAQATRETIAALQLQEADISHVADQALEVAKLVSLKYPHVGILGIDVGISAADKAAYVYDCNSRPGRDILTNHEVEVTMQQVARFARYLLNTAPSL</sequence>
<keyword evidence="2" id="KW-1185">Reference proteome</keyword>